<sequence length="651" mass="73278">MLKQFKSIFGVMTIQLLTTAAAYSQDTIFHPDKHWVCVSQTGYNIDAPKRFTAPTAMEATADFYITAAGSNMPLYKGKTVKGVGDFSGFRPADVSQSYVVHVKGGTLPEGVSYPFKVAPYLIEKEGLHPSVWFMNDTRSATGTHHSAYGGCPWRDGTYYSYEIPSLIWMYLSNPAVYDAMPATISYDSLKAIVMSPDYKLVKSPNDETALEATRKYFTTIEKPTGNHIPDVIMDLHWGVGYYMVNPETRDPSKDPLPRQLHPQTLAQLAFFLYAYPYLDKWFSHSFYENVLQFTRQHWTRVGLLDIQREIGTSKGRHAPGFSVLPNLLMYEVAKREQWPEAADYMKAATRQTTWMIDSLSLQDPMVTKGQRMSEHMLMSGIAMYQLQYEEQAPAGLRKKIAEWADIVISRSNNAWDFRRYDLDSNWTVPEFNEVGNVAGFPASALLAAAVIKDTPKKQRLEQIGFAHFDNLYGRNPLNVHAAHHPERGFSGISKGYPKGYQEDVCARLELSRGSISCLPGTEMYPFNPLGKDRHLEGWINHNTAWNMSLAVLSWYDNRPQSFEKKKDGLYISWQAPVTNSSTLPLTVYVNGVKRGKASAVAGKNNMTFTGKIGTSQQGLMLDSGVVPVSSGDRIAVGYGYGFLERQMELKW</sequence>
<name>A0A1G7P9F8_CHIFI</name>
<organism evidence="1 2">
    <name type="scientific">Chitinophaga filiformis</name>
    <name type="common">Myxococcus filiformis</name>
    <name type="synonym">Flexibacter filiformis</name>
    <dbReference type="NCBI Taxonomy" id="104663"/>
    <lineage>
        <taxon>Bacteria</taxon>
        <taxon>Pseudomonadati</taxon>
        <taxon>Bacteroidota</taxon>
        <taxon>Chitinophagia</taxon>
        <taxon>Chitinophagales</taxon>
        <taxon>Chitinophagaceae</taxon>
        <taxon>Chitinophaga</taxon>
    </lineage>
</organism>
<evidence type="ECO:0000313" key="1">
    <source>
        <dbReference type="EMBL" id="SDF82918.1"/>
    </source>
</evidence>
<dbReference type="EMBL" id="FNBN01000002">
    <property type="protein sequence ID" value="SDF82918.1"/>
    <property type="molecule type" value="Genomic_DNA"/>
</dbReference>
<dbReference type="RefSeq" id="WP_143011452.1">
    <property type="nucleotide sequence ID" value="NZ_FNBN01000002.1"/>
</dbReference>
<reference evidence="1 2" key="1">
    <citation type="submission" date="2016-10" db="EMBL/GenBank/DDBJ databases">
        <authorList>
            <person name="de Groot N.N."/>
        </authorList>
    </citation>
    <scope>NUCLEOTIDE SEQUENCE [LARGE SCALE GENOMIC DNA]</scope>
    <source>
        <strain evidence="1 2">DSM 527</strain>
    </source>
</reference>
<evidence type="ECO:0000313" key="2">
    <source>
        <dbReference type="Proteomes" id="UP000199045"/>
    </source>
</evidence>
<dbReference type="AlphaFoldDB" id="A0A1G7P9F8"/>
<gene>
    <name evidence="1" type="ORF">SAMN04488121_1021115</name>
</gene>
<dbReference type="OrthoDB" id="714059at2"/>
<protein>
    <submittedName>
        <fullName evidence="1">Uncharacterized protein</fullName>
    </submittedName>
</protein>
<accession>A0A1G7P9F8</accession>
<proteinExistence type="predicted"/>
<dbReference type="Proteomes" id="UP000199045">
    <property type="component" value="Unassembled WGS sequence"/>
</dbReference>
<dbReference type="STRING" id="104663.SAMN04488121_1021115"/>